<evidence type="ECO:0000313" key="1">
    <source>
        <dbReference type="EMBL" id="RKR92447.1"/>
    </source>
</evidence>
<dbReference type="Proteomes" id="UP000277671">
    <property type="component" value="Unassembled WGS sequence"/>
</dbReference>
<dbReference type="EMBL" id="RBKT01000001">
    <property type="protein sequence ID" value="RKR92447.1"/>
    <property type="molecule type" value="Genomic_DNA"/>
</dbReference>
<keyword evidence="2" id="KW-1185">Reference proteome</keyword>
<organism evidence="1 2">
    <name type="scientific">Micromonospora pisi</name>
    <dbReference type="NCBI Taxonomy" id="589240"/>
    <lineage>
        <taxon>Bacteria</taxon>
        <taxon>Bacillati</taxon>
        <taxon>Actinomycetota</taxon>
        <taxon>Actinomycetes</taxon>
        <taxon>Micromonosporales</taxon>
        <taxon>Micromonosporaceae</taxon>
        <taxon>Micromonospora</taxon>
    </lineage>
</organism>
<reference evidence="1 2" key="1">
    <citation type="submission" date="2018-10" db="EMBL/GenBank/DDBJ databases">
        <title>Sequencing the genomes of 1000 actinobacteria strains.</title>
        <authorList>
            <person name="Klenk H.-P."/>
        </authorList>
    </citation>
    <scope>NUCLEOTIDE SEQUENCE [LARGE SCALE GENOMIC DNA]</scope>
    <source>
        <strain evidence="1 2">DSM 45175</strain>
    </source>
</reference>
<dbReference type="Gene3D" id="3.30.460.40">
    <property type="match status" value="1"/>
</dbReference>
<sequence>MELGVALLARDMTGRVVVAGGPYAGEPWPEGMLDSPPGRLGDVRAPIIAPAAQIEIKEMMPVWVPGMPRRDKDRADILLLRRAMSPG</sequence>
<dbReference type="AlphaFoldDB" id="A0A495JTW2"/>
<proteinExistence type="predicted"/>
<gene>
    <name evidence="1" type="ORF">BDK92_6888</name>
</gene>
<name>A0A495JTW2_9ACTN</name>
<comment type="caution">
    <text evidence="1">The sequence shown here is derived from an EMBL/GenBank/DDBJ whole genome shotgun (WGS) entry which is preliminary data.</text>
</comment>
<protein>
    <submittedName>
        <fullName evidence="1">Uncharacterized protein</fullName>
    </submittedName>
</protein>
<accession>A0A495JTW2</accession>
<evidence type="ECO:0000313" key="2">
    <source>
        <dbReference type="Proteomes" id="UP000277671"/>
    </source>
</evidence>
<dbReference type="RefSeq" id="WP_246017407.1">
    <property type="nucleotide sequence ID" value="NZ_RBKT01000001.1"/>
</dbReference>